<dbReference type="InterPro" id="IPR045515">
    <property type="entry name" value="DUF6440"/>
</dbReference>
<dbReference type="EMBL" id="JAHLQI010000007">
    <property type="protein sequence ID" value="MBU5491326.1"/>
    <property type="molecule type" value="Genomic_DNA"/>
</dbReference>
<comment type="caution">
    <text evidence="3">The sequence shown here is derived from an EMBL/GenBank/DDBJ whole genome shotgun (WGS) entry which is preliminary data.</text>
</comment>
<protein>
    <recommendedName>
        <fullName evidence="2">DUF6440 domain-containing protein</fullName>
    </recommendedName>
</protein>
<dbReference type="RefSeq" id="WP_216471038.1">
    <property type="nucleotide sequence ID" value="NZ_JAHLQI010000007.1"/>
</dbReference>
<evidence type="ECO:0000313" key="4">
    <source>
        <dbReference type="Proteomes" id="UP000783588"/>
    </source>
</evidence>
<evidence type="ECO:0000313" key="3">
    <source>
        <dbReference type="EMBL" id="MBU5491326.1"/>
    </source>
</evidence>
<gene>
    <name evidence="3" type="ORF">KQI75_11975</name>
</gene>
<feature type="signal peptide" evidence="1">
    <location>
        <begin position="1"/>
        <end position="28"/>
    </location>
</feature>
<feature type="domain" description="DUF6440" evidence="2">
    <location>
        <begin position="57"/>
        <end position="93"/>
    </location>
</feature>
<dbReference type="Proteomes" id="UP000783588">
    <property type="component" value="Unassembled WGS sequence"/>
</dbReference>
<keyword evidence="4" id="KW-1185">Reference proteome</keyword>
<proteinExistence type="predicted"/>
<sequence>MMKKTTIKKLVISSVVGGLLLACLCGCGAVEYNDLNSDTNLLTGSKKRFSLIEDWTTTDIVYDKETGVEYIRSLVDGGWVYTVLLNADGTPVVYEGAE</sequence>
<feature type="chain" id="PRO_5047527288" description="DUF6440 domain-containing protein" evidence="1">
    <location>
        <begin position="29"/>
        <end position="98"/>
    </location>
</feature>
<dbReference type="Pfam" id="PF20037">
    <property type="entry name" value="DUF6440"/>
    <property type="match status" value="1"/>
</dbReference>
<reference evidence="3 4" key="1">
    <citation type="submission" date="2021-06" db="EMBL/GenBank/DDBJ databases">
        <authorList>
            <person name="Sun Q."/>
            <person name="Li D."/>
        </authorList>
    </citation>
    <scope>NUCLEOTIDE SEQUENCE [LARGE SCALE GENOMIC DNA]</scope>
    <source>
        <strain evidence="3 4">MSJd-7</strain>
    </source>
</reference>
<dbReference type="PROSITE" id="PS51257">
    <property type="entry name" value="PROKAR_LIPOPROTEIN"/>
    <property type="match status" value="1"/>
</dbReference>
<organism evidence="3 4">
    <name type="scientific">Butyricicoccus intestinisimiae</name>
    <dbReference type="NCBI Taxonomy" id="2841509"/>
    <lineage>
        <taxon>Bacteria</taxon>
        <taxon>Bacillati</taxon>
        <taxon>Bacillota</taxon>
        <taxon>Clostridia</taxon>
        <taxon>Eubacteriales</taxon>
        <taxon>Butyricicoccaceae</taxon>
        <taxon>Butyricicoccus</taxon>
    </lineage>
</organism>
<accession>A0ABS6EUH7</accession>
<name>A0ABS6EUH7_9FIRM</name>
<keyword evidence="1" id="KW-0732">Signal</keyword>
<evidence type="ECO:0000256" key="1">
    <source>
        <dbReference type="SAM" id="SignalP"/>
    </source>
</evidence>
<evidence type="ECO:0000259" key="2">
    <source>
        <dbReference type="Pfam" id="PF20037"/>
    </source>
</evidence>